<feature type="transmembrane region" description="Helical" evidence="1">
    <location>
        <begin position="59"/>
        <end position="82"/>
    </location>
</feature>
<feature type="transmembrane region" description="Helical" evidence="1">
    <location>
        <begin position="103"/>
        <end position="124"/>
    </location>
</feature>
<proteinExistence type="predicted"/>
<keyword evidence="3" id="KW-1185">Reference proteome</keyword>
<name>A0ABS2PCS5_9BACL</name>
<evidence type="ECO:0000313" key="3">
    <source>
        <dbReference type="Proteomes" id="UP000741863"/>
    </source>
</evidence>
<evidence type="ECO:0000256" key="1">
    <source>
        <dbReference type="SAM" id="Phobius"/>
    </source>
</evidence>
<accession>A0ABS2PCS5</accession>
<dbReference type="Pfam" id="PF05975">
    <property type="entry name" value="EcsB"/>
    <property type="match status" value="1"/>
</dbReference>
<evidence type="ECO:0000313" key="2">
    <source>
        <dbReference type="EMBL" id="MBM7633245.1"/>
    </source>
</evidence>
<feature type="transmembrane region" description="Helical" evidence="1">
    <location>
        <begin position="294"/>
        <end position="310"/>
    </location>
</feature>
<dbReference type="Proteomes" id="UP000741863">
    <property type="component" value="Unassembled WGS sequence"/>
</dbReference>
<sequence>MTPKTLVAERIKTEWQEKKQLWKLVYDWTVVLYIVLPGLVIGGFLYYDNLFDPVSWMHAIPPAILAFFIFFAILPGQLRYYYREADQLFLHQQTDWMRSIRRFGLNISLFRDSVRIALVFLLALPFFIGAYKFNLVELLLLYVLTVLLKQSLRIAERRTFELFRQPLRSILCYGVLIIVIFSYMTLFQFITSHTVMISLVGLLLFHVYATLRRERITRSSHFSLHVAKENEARYMALDQVMRIGGQTDPKPLFERKRPWILFRRSQFIFRSEGASKRLAEVSIKRFLRTPHQRRLYIGMTMLPANAMLLLPGGPRIAITIGVSLMVLFMVRSCIADSLEHRYLYQFRWDELDAFKSKKRSTFILLIPFAMIFYGYLGASFFGLLGILPFSLGALFALFAFTR</sequence>
<dbReference type="RefSeq" id="WP_204697839.1">
    <property type="nucleotide sequence ID" value="NZ_JAFBEC010000006.1"/>
</dbReference>
<feature type="transmembrane region" description="Helical" evidence="1">
    <location>
        <begin position="130"/>
        <end position="149"/>
    </location>
</feature>
<organism evidence="2 3">
    <name type="scientific">Geomicrobium sediminis</name>
    <dbReference type="NCBI Taxonomy" id="1347788"/>
    <lineage>
        <taxon>Bacteria</taxon>
        <taxon>Bacillati</taxon>
        <taxon>Bacillota</taxon>
        <taxon>Bacilli</taxon>
        <taxon>Bacillales</taxon>
        <taxon>Geomicrobium</taxon>
    </lineage>
</organism>
<keyword evidence="1" id="KW-0812">Transmembrane</keyword>
<comment type="caution">
    <text evidence="2">The sequence shown here is derived from an EMBL/GenBank/DDBJ whole genome shotgun (WGS) entry which is preliminary data.</text>
</comment>
<keyword evidence="1" id="KW-0472">Membrane</keyword>
<feature type="transmembrane region" description="Helical" evidence="1">
    <location>
        <begin position="195"/>
        <end position="211"/>
    </location>
</feature>
<feature type="transmembrane region" description="Helical" evidence="1">
    <location>
        <begin position="359"/>
        <end position="376"/>
    </location>
</feature>
<dbReference type="EMBL" id="JAFBEC010000006">
    <property type="protein sequence ID" value="MBM7633245.1"/>
    <property type="molecule type" value="Genomic_DNA"/>
</dbReference>
<reference evidence="2 3" key="1">
    <citation type="submission" date="2021-01" db="EMBL/GenBank/DDBJ databases">
        <title>Genomic Encyclopedia of Type Strains, Phase IV (KMG-IV): sequencing the most valuable type-strain genomes for metagenomic binning, comparative biology and taxonomic classification.</title>
        <authorList>
            <person name="Goeker M."/>
        </authorList>
    </citation>
    <scope>NUCLEOTIDE SEQUENCE [LARGE SCALE GENOMIC DNA]</scope>
    <source>
        <strain evidence="2 3">DSM 25540</strain>
    </source>
</reference>
<keyword evidence="1" id="KW-1133">Transmembrane helix</keyword>
<dbReference type="InterPro" id="IPR010288">
    <property type="entry name" value="EcsB_ABC"/>
</dbReference>
<feature type="transmembrane region" description="Helical" evidence="1">
    <location>
        <begin position="21"/>
        <end position="47"/>
    </location>
</feature>
<protein>
    <submittedName>
        <fullName evidence="2">ABC-2 type transport system permease protein</fullName>
    </submittedName>
</protein>
<feature type="transmembrane region" description="Helical" evidence="1">
    <location>
        <begin position="316"/>
        <end position="338"/>
    </location>
</feature>
<feature type="transmembrane region" description="Helical" evidence="1">
    <location>
        <begin position="170"/>
        <end position="189"/>
    </location>
</feature>
<gene>
    <name evidence="2" type="ORF">JOD17_002339</name>
</gene>